<dbReference type="Proteomes" id="UP000263012">
    <property type="component" value="Chromosome"/>
</dbReference>
<proteinExistence type="predicted"/>
<dbReference type="AlphaFoldDB" id="A0A343TLM4"/>
<gene>
    <name evidence="2" type="ORF">AArcSl_2374</name>
</gene>
<keyword evidence="3" id="KW-1185">Reference proteome</keyword>
<organism evidence="2 3">
    <name type="scientific">Halalkaliarchaeum desulfuricum</name>
    <dbReference type="NCBI Taxonomy" id="2055893"/>
    <lineage>
        <taxon>Archaea</taxon>
        <taxon>Methanobacteriati</taxon>
        <taxon>Methanobacteriota</taxon>
        <taxon>Stenosarchaea group</taxon>
        <taxon>Halobacteria</taxon>
        <taxon>Halobacteriales</taxon>
        <taxon>Haloferacaceae</taxon>
        <taxon>Halalkaliarchaeum</taxon>
    </lineage>
</organism>
<feature type="transmembrane region" description="Helical" evidence="1">
    <location>
        <begin position="43"/>
        <end position="68"/>
    </location>
</feature>
<reference evidence="3" key="1">
    <citation type="submission" date="2017-11" db="EMBL/GenBank/DDBJ databases">
        <title>Phenotypic and genomic properties of facultatively anaerobic sulfur-reducing natronoarchaea from hypersaline soda lakes.</title>
        <authorList>
            <person name="Sorokin D.Y."/>
            <person name="Kublanov I.V."/>
            <person name="Roman P."/>
            <person name="Sinninghe Damste J.S."/>
            <person name="Golyshin P.N."/>
            <person name="Rojo D."/>
            <person name="Ciordia S."/>
            <person name="Mena M.D.C."/>
            <person name="Ferrer M."/>
            <person name="Messina E."/>
            <person name="Smedile F."/>
            <person name="La Spada G."/>
            <person name="La Cono V."/>
            <person name="Yakimov M.M."/>
        </authorList>
    </citation>
    <scope>NUCLEOTIDE SEQUENCE [LARGE SCALE GENOMIC DNA]</scope>
    <source>
        <strain evidence="3">AArc-Sl</strain>
    </source>
</reference>
<protein>
    <submittedName>
        <fullName evidence="2">Uncharacterized protein</fullName>
    </submittedName>
</protein>
<name>A0A343TLM4_9EURY</name>
<evidence type="ECO:0000313" key="2">
    <source>
        <dbReference type="EMBL" id="AUX09996.1"/>
    </source>
</evidence>
<feature type="transmembrane region" description="Helical" evidence="1">
    <location>
        <begin position="6"/>
        <end position="31"/>
    </location>
</feature>
<sequence length="72" mass="7779">MVVPEIPVGALVIVFLILMPVYVTVAAWLFAEPREYRTPAIGFVYMGAITVAMIASTALLGIGFWVIANLPL</sequence>
<keyword evidence="1" id="KW-0812">Transmembrane</keyword>
<dbReference type="EMBL" id="CP025066">
    <property type="protein sequence ID" value="AUX09996.1"/>
    <property type="molecule type" value="Genomic_DNA"/>
</dbReference>
<keyword evidence="1" id="KW-0472">Membrane</keyword>
<dbReference type="OrthoDB" id="346254at2157"/>
<dbReference type="RefSeq" id="WP_119819497.1">
    <property type="nucleotide sequence ID" value="NZ_CP025066.1"/>
</dbReference>
<evidence type="ECO:0000313" key="3">
    <source>
        <dbReference type="Proteomes" id="UP000263012"/>
    </source>
</evidence>
<keyword evidence="1" id="KW-1133">Transmembrane helix</keyword>
<dbReference type="GeneID" id="37878731"/>
<accession>A0A343TLM4</accession>
<evidence type="ECO:0000256" key="1">
    <source>
        <dbReference type="SAM" id="Phobius"/>
    </source>
</evidence>
<dbReference type="KEGG" id="hdf:AArcSl_2374"/>